<gene>
    <name evidence="2" type="ORF">AVDCRST_MAG49-3876</name>
</gene>
<feature type="compositionally biased region" description="Low complexity" evidence="1">
    <location>
        <begin position="25"/>
        <end position="38"/>
    </location>
</feature>
<feature type="non-terminal residue" evidence="2">
    <location>
        <position position="75"/>
    </location>
</feature>
<sequence>AAEGRTLGGCPWRRGGRRRGRRVPARPGDGAAGRAVTRAGRRADGGHVGPEPGSDRRRPPYNGESREIYVGRGSL</sequence>
<dbReference type="EMBL" id="CADCWG010000279">
    <property type="protein sequence ID" value="CAA9573370.1"/>
    <property type="molecule type" value="Genomic_DNA"/>
</dbReference>
<dbReference type="AlphaFoldDB" id="A0A6J4VEQ0"/>
<proteinExistence type="predicted"/>
<organism evidence="2">
    <name type="scientific">uncultured Thermomicrobiales bacterium</name>
    <dbReference type="NCBI Taxonomy" id="1645740"/>
    <lineage>
        <taxon>Bacteria</taxon>
        <taxon>Pseudomonadati</taxon>
        <taxon>Thermomicrobiota</taxon>
        <taxon>Thermomicrobia</taxon>
        <taxon>Thermomicrobiales</taxon>
        <taxon>environmental samples</taxon>
    </lineage>
</organism>
<feature type="region of interest" description="Disordered" evidence="1">
    <location>
        <begin position="1"/>
        <end position="75"/>
    </location>
</feature>
<feature type="compositionally biased region" description="Basic residues" evidence="1">
    <location>
        <begin position="14"/>
        <end position="24"/>
    </location>
</feature>
<evidence type="ECO:0000313" key="2">
    <source>
        <dbReference type="EMBL" id="CAA9573370.1"/>
    </source>
</evidence>
<reference evidence="2" key="1">
    <citation type="submission" date="2020-02" db="EMBL/GenBank/DDBJ databases">
        <authorList>
            <person name="Meier V. D."/>
        </authorList>
    </citation>
    <scope>NUCLEOTIDE SEQUENCE</scope>
    <source>
        <strain evidence="2">AVDCRST_MAG49</strain>
    </source>
</reference>
<feature type="compositionally biased region" description="Basic and acidic residues" evidence="1">
    <location>
        <begin position="53"/>
        <end position="69"/>
    </location>
</feature>
<feature type="non-terminal residue" evidence="2">
    <location>
        <position position="1"/>
    </location>
</feature>
<accession>A0A6J4VEQ0</accession>
<name>A0A6J4VEQ0_9BACT</name>
<protein>
    <submittedName>
        <fullName evidence="2">Uncharacterized protein</fullName>
    </submittedName>
</protein>
<evidence type="ECO:0000256" key="1">
    <source>
        <dbReference type="SAM" id="MobiDB-lite"/>
    </source>
</evidence>